<proteinExistence type="inferred from homology"/>
<evidence type="ECO:0000256" key="3">
    <source>
        <dbReference type="ARBA" id="ARBA00009300"/>
    </source>
</evidence>
<comment type="catalytic activity">
    <reaction evidence="13">
        <text>9-octadecanoyloxy-octadecanoate + H2O = 9-hydroxy-octadecanoate + octadecanoate + H(+)</text>
        <dbReference type="Rhea" id="RHEA:52096"/>
        <dbReference type="ChEBI" id="CHEBI:15377"/>
        <dbReference type="ChEBI" id="CHEBI:15378"/>
        <dbReference type="ChEBI" id="CHEBI:25629"/>
        <dbReference type="ChEBI" id="CHEBI:136286"/>
        <dbReference type="ChEBI" id="CHEBI:136373"/>
    </reaction>
    <physiologicalReaction direction="left-to-right" evidence="13">
        <dbReference type="Rhea" id="RHEA:52097"/>
    </physiologicalReaction>
</comment>
<evidence type="ECO:0000313" key="19">
    <source>
        <dbReference type="Proteomes" id="UP000053240"/>
    </source>
</evidence>
<evidence type="ECO:0000256" key="7">
    <source>
        <dbReference type="ARBA" id="ARBA00047368"/>
    </source>
</evidence>
<comment type="catalytic activity">
    <reaction evidence="1">
        <text>9-(9Z-hexadecenoyloxy)-octadecanoate + H2O = (9Z)-hexadecenoate + 9-hydroxy-octadecanoate + H(+)</text>
        <dbReference type="Rhea" id="RHEA:52068"/>
        <dbReference type="ChEBI" id="CHEBI:15377"/>
        <dbReference type="ChEBI" id="CHEBI:15378"/>
        <dbReference type="ChEBI" id="CHEBI:32372"/>
        <dbReference type="ChEBI" id="CHEBI:136286"/>
        <dbReference type="ChEBI" id="CHEBI:136309"/>
    </reaction>
    <physiologicalReaction direction="left-to-right" evidence="1">
        <dbReference type="Rhea" id="RHEA:52069"/>
    </physiologicalReaction>
</comment>
<evidence type="ECO:0000256" key="12">
    <source>
        <dbReference type="ARBA" id="ARBA00048800"/>
    </source>
</evidence>
<evidence type="ECO:0000256" key="2">
    <source>
        <dbReference type="ARBA" id="ARBA00004127"/>
    </source>
</evidence>
<comment type="catalytic activity">
    <reaction evidence="15">
        <text>13-(9Z-hexadecenoyloxy)-octadecanoate + H2O = 13-hydroxy-octadecanoate + (9Z)-hexadecenoate + H(+)</text>
        <dbReference type="Rhea" id="RHEA:52076"/>
        <dbReference type="ChEBI" id="CHEBI:15377"/>
        <dbReference type="ChEBI" id="CHEBI:15378"/>
        <dbReference type="ChEBI" id="CHEBI:32372"/>
        <dbReference type="ChEBI" id="CHEBI:136304"/>
        <dbReference type="ChEBI" id="CHEBI:136315"/>
    </reaction>
    <physiologicalReaction direction="left-to-right" evidence="15">
        <dbReference type="Rhea" id="RHEA:52077"/>
    </physiologicalReaction>
</comment>
<feature type="transmembrane region" description="Helical" evidence="17">
    <location>
        <begin position="170"/>
        <end position="194"/>
    </location>
</feature>
<dbReference type="PANTHER" id="PTHR10989">
    <property type="entry name" value="ANDROGEN-INDUCED PROTEIN 1-RELATED"/>
    <property type="match status" value="1"/>
</dbReference>
<dbReference type="AlphaFoldDB" id="A0A194R142"/>
<feature type="transmembrane region" description="Helical" evidence="17">
    <location>
        <begin position="67"/>
        <end position="90"/>
    </location>
</feature>
<comment type="catalytic activity">
    <reaction evidence="7">
        <text>12-hexadecanoyloxy-octadecanoate + H2O = 12-hydroxyoctadecanoate + hexadecanoate + H(+)</text>
        <dbReference type="Rhea" id="RHEA:52056"/>
        <dbReference type="ChEBI" id="CHEBI:7896"/>
        <dbReference type="ChEBI" id="CHEBI:15377"/>
        <dbReference type="ChEBI" id="CHEBI:15378"/>
        <dbReference type="ChEBI" id="CHEBI:83677"/>
        <dbReference type="ChEBI" id="CHEBI:84201"/>
    </reaction>
    <physiologicalReaction direction="left-to-right" evidence="7">
        <dbReference type="Rhea" id="RHEA:52057"/>
    </physiologicalReaction>
</comment>
<comment type="similarity">
    <text evidence="3">Belongs to the AIG1 family.</text>
</comment>
<dbReference type="InParanoid" id="A0A194R142"/>
<evidence type="ECO:0000256" key="14">
    <source>
        <dbReference type="ARBA" id="ARBA00049296"/>
    </source>
</evidence>
<comment type="catalytic activity">
    <reaction evidence="10">
        <text>12-octadecanoyloxy-octadecanoate + H2O = 12-hydroxyoctadecanoate + octadecanoate + H(+)</text>
        <dbReference type="Rhea" id="RHEA:52080"/>
        <dbReference type="ChEBI" id="CHEBI:15377"/>
        <dbReference type="ChEBI" id="CHEBI:15378"/>
        <dbReference type="ChEBI" id="CHEBI:25629"/>
        <dbReference type="ChEBI" id="CHEBI:84201"/>
        <dbReference type="ChEBI" id="CHEBI:136330"/>
    </reaction>
    <physiologicalReaction direction="left-to-right" evidence="10">
        <dbReference type="Rhea" id="RHEA:52081"/>
    </physiologicalReaction>
</comment>
<dbReference type="PANTHER" id="PTHR10989:SF16">
    <property type="entry name" value="AT02829P-RELATED"/>
    <property type="match status" value="1"/>
</dbReference>
<keyword evidence="4 17" id="KW-0812">Transmembrane</keyword>
<name>A0A194R142_PAPMA</name>
<dbReference type="GO" id="GO:0012505">
    <property type="term" value="C:endomembrane system"/>
    <property type="evidence" value="ECO:0007669"/>
    <property type="project" value="UniProtKB-SubCell"/>
</dbReference>
<dbReference type="Proteomes" id="UP000053240">
    <property type="component" value="Unassembled WGS sequence"/>
</dbReference>
<comment type="subcellular location">
    <subcellularLocation>
        <location evidence="2">Endomembrane system</location>
        <topology evidence="2">Multi-pass membrane protein</topology>
    </subcellularLocation>
</comment>
<evidence type="ECO:0000256" key="15">
    <source>
        <dbReference type="ARBA" id="ARBA00049322"/>
    </source>
</evidence>
<keyword evidence="5 17" id="KW-1133">Transmembrane helix</keyword>
<comment type="catalytic activity">
    <reaction evidence="12">
        <text>9-(9Z-octadecenoyloxy)-octadecanoate + H2O = 9-hydroxy-octadecanoate + (9Z)-octadecenoate + H(+)</text>
        <dbReference type="Rhea" id="RHEA:52048"/>
        <dbReference type="ChEBI" id="CHEBI:15377"/>
        <dbReference type="ChEBI" id="CHEBI:15378"/>
        <dbReference type="ChEBI" id="CHEBI:30823"/>
        <dbReference type="ChEBI" id="CHEBI:136282"/>
        <dbReference type="ChEBI" id="CHEBI:136286"/>
    </reaction>
    <physiologicalReaction direction="left-to-right" evidence="12">
        <dbReference type="Rhea" id="RHEA:52049"/>
    </physiologicalReaction>
</comment>
<gene>
    <name evidence="18" type="ORF">RR48_10150</name>
</gene>
<dbReference type="InterPro" id="IPR006838">
    <property type="entry name" value="ADTRP_AIG1"/>
</dbReference>
<keyword evidence="19" id="KW-1185">Reference proteome</keyword>
<evidence type="ECO:0000256" key="5">
    <source>
        <dbReference type="ARBA" id="ARBA00022989"/>
    </source>
</evidence>
<evidence type="ECO:0000256" key="10">
    <source>
        <dbReference type="ARBA" id="ARBA00048680"/>
    </source>
</evidence>
<dbReference type="EMBL" id="KQ460890">
    <property type="protein sequence ID" value="KPJ10970.1"/>
    <property type="molecule type" value="Genomic_DNA"/>
</dbReference>
<evidence type="ECO:0000256" key="16">
    <source>
        <dbReference type="ARBA" id="ARBA00049428"/>
    </source>
</evidence>
<comment type="catalytic activity">
    <reaction evidence="8">
        <text>13-octadecanoyloxy-octadecanoate + H2O = 13-hydroxy-octadecanoate + octadecanoate + H(+)</text>
        <dbReference type="Rhea" id="RHEA:52084"/>
        <dbReference type="ChEBI" id="CHEBI:15377"/>
        <dbReference type="ChEBI" id="CHEBI:15378"/>
        <dbReference type="ChEBI" id="CHEBI:25629"/>
        <dbReference type="ChEBI" id="CHEBI:136304"/>
        <dbReference type="ChEBI" id="CHEBI:136335"/>
    </reaction>
    <physiologicalReaction direction="left-to-right" evidence="8">
        <dbReference type="Rhea" id="RHEA:52085"/>
    </physiologicalReaction>
</comment>
<evidence type="ECO:0000256" key="1">
    <source>
        <dbReference type="ARBA" id="ARBA00000923"/>
    </source>
</evidence>
<evidence type="ECO:0000256" key="11">
    <source>
        <dbReference type="ARBA" id="ARBA00048701"/>
    </source>
</evidence>
<dbReference type="Pfam" id="PF04750">
    <property type="entry name" value="Far-17a_AIG1"/>
    <property type="match status" value="1"/>
</dbReference>
<evidence type="ECO:0000256" key="4">
    <source>
        <dbReference type="ARBA" id="ARBA00022692"/>
    </source>
</evidence>
<evidence type="ECO:0000256" key="9">
    <source>
        <dbReference type="ARBA" id="ARBA00047863"/>
    </source>
</evidence>
<evidence type="ECO:0000256" key="13">
    <source>
        <dbReference type="ARBA" id="ARBA00049221"/>
    </source>
</evidence>
<reference evidence="18 19" key="1">
    <citation type="journal article" date="2015" name="Nat. Commun.">
        <title>Outbred genome sequencing and CRISPR/Cas9 gene editing in butterflies.</title>
        <authorList>
            <person name="Li X."/>
            <person name="Fan D."/>
            <person name="Zhang W."/>
            <person name="Liu G."/>
            <person name="Zhang L."/>
            <person name="Zhao L."/>
            <person name="Fang X."/>
            <person name="Chen L."/>
            <person name="Dong Y."/>
            <person name="Chen Y."/>
            <person name="Ding Y."/>
            <person name="Zhao R."/>
            <person name="Feng M."/>
            <person name="Zhu Y."/>
            <person name="Feng Y."/>
            <person name="Jiang X."/>
            <person name="Zhu D."/>
            <person name="Xiang H."/>
            <person name="Feng X."/>
            <person name="Li S."/>
            <person name="Wang J."/>
            <person name="Zhang G."/>
            <person name="Kronforst M.R."/>
            <person name="Wang W."/>
        </authorList>
    </citation>
    <scope>NUCLEOTIDE SEQUENCE [LARGE SCALE GENOMIC DNA]</scope>
    <source>
        <strain evidence="18">Ya'a_city_454_Pm</strain>
        <tissue evidence="18">Whole body</tissue>
    </source>
</reference>
<comment type="catalytic activity">
    <reaction evidence="11">
        <text>12-(9Z-octadecenoyloxy)-octadecanoate + H2O = 12-hydroxyoctadecanoate + (9Z)-octadecenoate + H(+)</text>
        <dbReference type="Rhea" id="RHEA:52060"/>
        <dbReference type="ChEBI" id="CHEBI:15377"/>
        <dbReference type="ChEBI" id="CHEBI:15378"/>
        <dbReference type="ChEBI" id="CHEBI:30823"/>
        <dbReference type="ChEBI" id="CHEBI:84201"/>
        <dbReference type="ChEBI" id="CHEBI:136302"/>
    </reaction>
    <physiologicalReaction direction="left-to-right" evidence="11">
        <dbReference type="Rhea" id="RHEA:52061"/>
    </physiologicalReaction>
</comment>
<evidence type="ECO:0000256" key="6">
    <source>
        <dbReference type="ARBA" id="ARBA00023136"/>
    </source>
</evidence>
<comment type="catalytic activity">
    <reaction evidence="14">
        <text>13-(9Z-octadecenoyloxy)-octadecanoate + H2O = 13-hydroxy-octadecanoate + (9Z)-octadecenoate + H(+)</text>
        <dbReference type="Rhea" id="RHEA:52064"/>
        <dbReference type="ChEBI" id="CHEBI:15377"/>
        <dbReference type="ChEBI" id="CHEBI:15378"/>
        <dbReference type="ChEBI" id="CHEBI:30823"/>
        <dbReference type="ChEBI" id="CHEBI:136303"/>
        <dbReference type="ChEBI" id="CHEBI:136304"/>
    </reaction>
    <physiologicalReaction direction="left-to-right" evidence="14">
        <dbReference type="Rhea" id="RHEA:52065"/>
    </physiologicalReaction>
</comment>
<comment type="catalytic activity">
    <reaction evidence="16">
        <text>12-(9Z-hexadecenoyloxy)-octadecanoate + H2O = 12-hydroxyoctadecanoate + (9Z)-hexadecenoate + H(+)</text>
        <dbReference type="Rhea" id="RHEA:52072"/>
        <dbReference type="ChEBI" id="CHEBI:15377"/>
        <dbReference type="ChEBI" id="CHEBI:15378"/>
        <dbReference type="ChEBI" id="CHEBI:32372"/>
        <dbReference type="ChEBI" id="CHEBI:84201"/>
        <dbReference type="ChEBI" id="CHEBI:136312"/>
    </reaction>
    <physiologicalReaction direction="left-to-right" evidence="16">
        <dbReference type="Rhea" id="RHEA:52073"/>
    </physiologicalReaction>
</comment>
<feature type="transmembrane region" description="Helical" evidence="17">
    <location>
        <begin position="20"/>
        <end position="46"/>
    </location>
</feature>
<organism evidence="18 19">
    <name type="scientific">Papilio machaon</name>
    <name type="common">Old World swallowtail butterfly</name>
    <dbReference type="NCBI Taxonomy" id="76193"/>
    <lineage>
        <taxon>Eukaryota</taxon>
        <taxon>Metazoa</taxon>
        <taxon>Ecdysozoa</taxon>
        <taxon>Arthropoda</taxon>
        <taxon>Hexapoda</taxon>
        <taxon>Insecta</taxon>
        <taxon>Pterygota</taxon>
        <taxon>Neoptera</taxon>
        <taxon>Endopterygota</taxon>
        <taxon>Lepidoptera</taxon>
        <taxon>Glossata</taxon>
        <taxon>Ditrysia</taxon>
        <taxon>Papilionoidea</taxon>
        <taxon>Papilionidae</taxon>
        <taxon>Papilioninae</taxon>
        <taxon>Papilio</taxon>
    </lineage>
</organism>
<sequence length="212" mass="24703">MFFALQGDIMKDPEIETFAALQWAYITIWNVIFQLAYPCLGILCDLPTILEIKEHVLIKQLKTYREIIFASIILPVGIFITFVFWPIYLYDRELIFPAFIDKVLSQGSNHVMHTAIFLIIAWEFIFLPKSAPESHKVNLAHIFGCYLSYLIVLFSTHYRIGAWPYPLLKLALGTIFFPMIFIGVGVLIHLIYFAQWPINKLIWKTKEVVKEN</sequence>
<feature type="transmembrane region" description="Helical" evidence="17">
    <location>
        <begin position="110"/>
        <end position="127"/>
    </location>
</feature>
<evidence type="ECO:0000256" key="8">
    <source>
        <dbReference type="ARBA" id="ARBA00047427"/>
    </source>
</evidence>
<accession>A0A194R142</accession>
<evidence type="ECO:0000256" key="17">
    <source>
        <dbReference type="SAM" id="Phobius"/>
    </source>
</evidence>
<dbReference type="GO" id="GO:0016020">
    <property type="term" value="C:membrane"/>
    <property type="evidence" value="ECO:0007669"/>
    <property type="project" value="InterPro"/>
</dbReference>
<evidence type="ECO:0000313" key="18">
    <source>
        <dbReference type="EMBL" id="KPJ10970.1"/>
    </source>
</evidence>
<keyword evidence="6 17" id="KW-0472">Membrane</keyword>
<feature type="transmembrane region" description="Helical" evidence="17">
    <location>
        <begin position="139"/>
        <end position="158"/>
    </location>
</feature>
<comment type="catalytic activity">
    <reaction evidence="9">
        <text>9-hexadecanoyloxy-octadecanoate + H2O = 9-hydroxy-octadecanoate + hexadecanoate + H(+)</text>
        <dbReference type="Rhea" id="RHEA:52052"/>
        <dbReference type="ChEBI" id="CHEBI:7896"/>
        <dbReference type="ChEBI" id="CHEBI:15377"/>
        <dbReference type="ChEBI" id="CHEBI:15378"/>
        <dbReference type="ChEBI" id="CHEBI:83670"/>
        <dbReference type="ChEBI" id="CHEBI:136286"/>
    </reaction>
    <physiologicalReaction direction="left-to-right" evidence="9">
        <dbReference type="Rhea" id="RHEA:52053"/>
    </physiologicalReaction>
</comment>
<protein>
    <submittedName>
        <fullName evidence="18">Uncharacterized protein C6orf105</fullName>
    </submittedName>
</protein>